<dbReference type="EMBL" id="JAAPAO010000651">
    <property type="protein sequence ID" value="KAF4655539.1"/>
    <property type="molecule type" value="Genomic_DNA"/>
</dbReference>
<dbReference type="SUPFAM" id="SSF117281">
    <property type="entry name" value="Kelch motif"/>
    <property type="match status" value="1"/>
</dbReference>
<proteinExistence type="predicted"/>
<reference evidence="1 2" key="1">
    <citation type="submission" date="2020-04" db="EMBL/GenBank/DDBJ databases">
        <title>Perkinsus chesapeaki whole genome sequence.</title>
        <authorList>
            <person name="Bogema D.R."/>
        </authorList>
    </citation>
    <scope>NUCLEOTIDE SEQUENCE [LARGE SCALE GENOMIC DNA]</scope>
    <source>
        <strain evidence="1">ATCC PRA-425</strain>
    </source>
</reference>
<sequence length="603" mass="66069">MNSDKLVSMVALNDRELLVYGIAHAPTVRTRAAKRQSQNSDVTVLAFRLHIRHNEEISQTSEESRSAVEVCKHETLTLSEDSAVPPNFLARPAVVPLPEGIGVLFTGSVRTVTNGTERLSFGSSVNVTEGKREHSWASVRIDGERPSPRAYHTAVALKAGRNSTVALSFGGTSLGSDEPVKDLVWVLTMHHHAGEGLGGSWHRVRLEPTAGQLPRSASRMAACSVGKRQVYLHGGIGQDGRPLSDFWLLSFSPSYDRARCTRIGPTKVSRCLPRASHTMHYVQRRSIAPGSEGARNKCLVVLGGTEPQCVEWISLQNEQWYRSEISKDIVPPRTTVTQMDHSVKLPTTDGRVTILHHSSYLPGIWMFRTRPPLDECEIETSLARLASFKSIAHLLHYFQAVKPPCVADSVPETLHHQLVDLGHLLGGNNFLFEDGPKLSVILSVDSPLGSINDSVRSAVKRLATSVASQAAALAVAMTAGELSLGFTSRNLDQELDESVWASAASGTQQEELFAVLRLIRRHAPQFLNTDSFRALMSGYMAGINRSVVAIIIADPLRRLMSAVEEDSQSDNNSVKELADRFEMRCPFPLESIAAAPQVFEDEV</sequence>
<dbReference type="AlphaFoldDB" id="A0A7J6L8N4"/>
<comment type="caution">
    <text evidence="1">The sequence shown here is derived from an EMBL/GenBank/DDBJ whole genome shotgun (WGS) entry which is preliminary data.</text>
</comment>
<protein>
    <submittedName>
        <fullName evidence="1">Uncharacterized protein</fullName>
    </submittedName>
</protein>
<evidence type="ECO:0000313" key="2">
    <source>
        <dbReference type="Proteomes" id="UP000591131"/>
    </source>
</evidence>
<dbReference type="InterPro" id="IPR015915">
    <property type="entry name" value="Kelch-typ_b-propeller"/>
</dbReference>
<dbReference type="Proteomes" id="UP000591131">
    <property type="component" value="Unassembled WGS sequence"/>
</dbReference>
<keyword evidence="2" id="KW-1185">Reference proteome</keyword>
<gene>
    <name evidence="1" type="ORF">FOL47_009397</name>
</gene>
<dbReference type="PANTHER" id="PTHR23244">
    <property type="entry name" value="KELCH REPEAT DOMAIN"/>
    <property type="match status" value="1"/>
</dbReference>
<dbReference type="OrthoDB" id="10250130at2759"/>
<dbReference type="PANTHER" id="PTHR23244:SF471">
    <property type="entry name" value="GUANINE NUCLEOTIDE-BINDING PROTEIN SUBUNIT BETA 1-RELATED"/>
    <property type="match status" value="1"/>
</dbReference>
<evidence type="ECO:0000313" key="1">
    <source>
        <dbReference type="EMBL" id="KAF4655539.1"/>
    </source>
</evidence>
<accession>A0A7J6L8N4</accession>
<name>A0A7J6L8N4_PERCH</name>
<dbReference type="Gene3D" id="2.120.10.80">
    <property type="entry name" value="Kelch-type beta propeller"/>
    <property type="match status" value="1"/>
</dbReference>
<organism evidence="1 2">
    <name type="scientific">Perkinsus chesapeaki</name>
    <name type="common">Clam parasite</name>
    <name type="synonym">Perkinsus andrewsi</name>
    <dbReference type="NCBI Taxonomy" id="330153"/>
    <lineage>
        <taxon>Eukaryota</taxon>
        <taxon>Sar</taxon>
        <taxon>Alveolata</taxon>
        <taxon>Perkinsozoa</taxon>
        <taxon>Perkinsea</taxon>
        <taxon>Perkinsida</taxon>
        <taxon>Perkinsidae</taxon>
        <taxon>Perkinsus</taxon>
    </lineage>
</organism>